<keyword evidence="3" id="KW-1185">Reference proteome</keyword>
<evidence type="ECO:0000313" key="3">
    <source>
        <dbReference type="Proteomes" id="UP000655420"/>
    </source>
</evidence>
<dbReference type="RefSeq" id="WP_200607531.1">
    <property type="nucleotide sequence ID" value="NZ_JAEHHL010000001.1"/>
</dbReference>
<reference evidence="2" key="1">
    <citation type="submission" date="2020-12" db="EMBL/GenBank/DDBJ databases">
        <title>Bacterial taxonomy.</title>
        <authorList>
            <person name="Pan X."/>
        </authorList>
    </citation>
    <scope>NUCLEOTIDE SEQUENCE</scope>
    <source>
        <strain evidence="2">M0105</strain>
    </source>
</reference>
<dbReference type="SMART" id="SM00382">
    <property type="entry name" value="AAA"/>
    <property type="match status" value="1"/>
</dbReference>
<proteinExistence type="predicted"/>
<dbReference type="Gene3D" id="3.40.50.300">
    <property type="entry name" value="P-loop containing nucleotide triphosphate hydrolases"/>
    <property type="match status" value="1"/>
</dbReference>
<name>A0A8J7M508_9RHOB</name>
<dbReference type="InterPro" id="IPR027417">
    <property type="entry name" value="P-loop_NTPase"/>
</dbReference>
<evidence type="ECO:0000313" key="2">
    <source>
        <dbReference type="EMBL" id="MBK0398444.1"/>
    </source>
</evidence>
<gene>
    <name evidence="2" type="ORF">H0I76_04530</name>
</gene>
<dbReference type="Proteomes" id="UP000655420">
    <property type="component" value="Unassembled WGS sequence"/>
</dbReference>
<organism evidence="2 3">
    <name type="scientific">Thermohalobaculum xanthum</name>
    <dbReference type="NCBI Taxonomy" id="2753746"/>
    <lineage>
        <taxon>Bacteria</taxon>
        <taxon>Pseudomonadati</taxon>
        <taxon>Pseudomonadota</taxon>
        <taxon>Alphaproteobacteria</taxon>
        <taxon>Rhodobacterales</taxon>
        <taxon>Paracoccaceae</taxon>
        <taxon>Thermohalobaculum</taxon>
    </lineage>
</organism>
<sequence>MTGDIVSAGPKPPSSIEATGLDDVFLIDLLTKTVDAMGLDRPSEMAQAMKLPRWILDQLLEMALEMKLFYAVGQLGANLNAEMRYAITERGRARASEAFDKNQWIGPAPVPLHQFVDQVKNQSIKGETLTREMLENAFADLTLSEGVMQQLGPAANSGQSIMLFGPPGNGKSTIAEHFCHAYHQGVYIPHALEVDNQIITLYDPTVHIAIDDAPHGDGVLRRSHSGHDQRYVLCRRPAVITGGELTLEKLDLSYSSSARIYEAPYQLKACGGVFVVDDFGRQRHKPQEFVNRLIVPLENRVDYLSLSTGRKFEVPFDTLVIFSTNIAPEELLDTAGLRRIRFKIPIMPPDRNQFIRIFARTAQRNGMTLDEDTLAYVLFELYGKTANAAFHAFHPRFLVEQSLAICAYEGVEPQLKPEFLKRAWAHMVTQTAH</sequence>
<dbReference type="InterPro" id="IPR003593">
    <property type="entry name" value="AAA+_ATPase"/>
</dbReference>
<dbReference type="EMBL" id="JAEHHL010000001">
    <property type="protein sequence ID" value="MBK0398444.1"/>
    <property type="molecule type" value="Genomic_DNA"/>
</dbReference>
<protein>
    <submittedName>
        <fullName evidence="2">ATPase</fullName>
    </submittedName>
</protein>
<feature type="domain" description="AAA+ ATPase" evidence="1">
    <location>
        <begin position="157"/>
        <end position="352"/>
    </location>
</feature>
<dbReference type="SUPFAM" id="SSF52540">
    <property type="entry name" value="P-loop containing nucleoside triphosphate hydrolases"/>
    <property type="match status" value="1"/>
</dbReference>
<dbReference type="AlphaFoldDB" id="A0A8J7M508"/>
<comment type="caution">
    <text evidence="2">The sequence shown here is derived from an EMBL/GenBank/DDBJ whole genome shotgun (WGS) entry which is preliminary data.</text>
</comment>
<accession>A0A8J7M508</accession>
<evidence type="ECO:0000259" key="1">
    <source>
        <dbReference type="SMART" id="SM00382"/>
    </source>
</evidence>